<evidence type="ECO:0000313" key="2">
    <source>
        <dbReference type="EMBL" id="REH34772.1"/>
    </source>
</evidence>
<feature type="domain" description="Luciferase-like" evidence="1">
    <location>
        <begin position="17"/>
        <end position="247"/>
    </location>
</feature>
<dbReference type="InterPro" id="IPR036661">
    <property type="entry name" value="Luciferase-like_sf"/>
</dbReference>
<dbReference type="AlphaFoldDB" id="A0A3E0H070"/>
<dbReference type="PANTHER" id="PTHR30011">
    <property type="entry name" value="ALKANESULFONATE MONOOXYGENASE-RELATED"/>
    <property type="match status" value="1"/>
</dbReference>
<dbReference type="Proteomes" id="UP000256269">
    <property type="component" value="Unassembled WGS sequence"/>
</dbReference>
<dbReference type="RefSeq" id="WP_170218054.1">
    <property type="nucleotide sequence ID" value="NZ_CP144375.1"/>
</dbReference>
<reference evidence="2 3" key="1">
    <citation type="submission" date="2018-08" db="EMBL/GenBank/DDBJ databases">
        <title>Genomic Encyclopedia of Archaeal and Bacterial Type Strains, Phase II (KMG-II): from individual species to whole genera.</title>
        <authorList>
            <person name="Goeker M."/>
        </authorList>
    </citation>
    <scope>NUCLEOTIDE SEQUENCE [LARGE SCALE GENOMIC DNA]</scope>
    <source>
        <strain evidence="2 3">DSM 45791</strain>
    </source>
</reference>
<organism evidence="2 3">
    <name type="scientific">Kutzneria buriramensis</name>
    <dbReference type="NCBI Taxonomy" id="1045776"/>
    <lineage>
        <taxon>Bacteria</taxon>
        <taxon>Bacillati</taxon>
        <taxon>Actinomycetota</taxon>
        <taxon>Actinomycetes</taxon>
        <taxon>Pseudonocardiales</taxon>
        <taxon>Pseudonocardiaceae</taxon>
        <taxon>Kutzneria</taxon>
    </lineage>
</organism>
<name>A0A3E0H070_9PSEU</name>
<dbReference type="NCBIfam" id="TIGR03619">
    <property type="entry name" value="F420_Rv2161c"/>
    <property type="match status" value="1"/>
</dbReference>
<dbReference type="Gene3D" id="3.20.20.30">
    <property type="entry name" value="Luciferase-like domain"/>
    <property type="match status" value="1"/>
</dbReference>
<dbReference type="Pfam" id="PF00296">
    <property type="entry name" value="Bac_luciferase"/>
    <property type="match status" value="1"/>
</dbReference>
<evidence type="ECO:0000313" key="3">
    <source>
        <dbReference type="Proteomes" id="UP000256269"/>
    </source>
</evidence>
<protein>
    <submittedName>
        <fullName evidence="2">Putative F420-dependent oxidoreductase</fullName>
    </submittedName>
</protein>
<dbReference type="InterPro" id="IPR051260">
    <property type="entry name" value="Diverse_substr_monoxygenases"/>
</dbReference>
<accession>A0A3E0H070</accession>
<gene>
    <name evidence="2" type="ORF">BCF44_11948</name>
</gene>
<dbReference type="GO" id="GO:0016705">
    <property type="term" value="F:oxidoreductase activity, acting on paired donors, with incorporation or reduction of molecular oxygen"/>
    <property type="evidence" value="ECO:0007669"/>
    <property type="project" value="InterPro"/>
</dbReference>
<dbReference type="InterPro" id="IPR019921">
    <property type="entry name" value="Lucif-like_OxRdtase_Rv2161c"/>
</dbReference>
<comment type="caution">
    <text evidence="2">The sequence shown here is derived from an EMBL/GenBank/DDBJ whole genome shotgun (WGS) entry which is preliminary data.</text>
</comment>
<evidence type="ECO:0000259" key="1">
    <source>
        <dbReference type="Pfam" id="PF00296"/>
    </source>
</evidence>
<dbReference type="PANTHER" id="PTHR30011:SF32">
    <property type="entry name" value="CONSERVED PROTEIN"/>
    <property type="match status" value="1"/>
</dbReference>
<dbReference type="EMBL" id="QUNO01000019">
    <property type="protein sequence ID" value="REH34772.1"/>
    <property type="molecule type" value="Genomic_DNA"/>
</dbReference>
<dbReference type="InterPro" id="IPR011251">
    <property type="entry name" value="Luciferase-like_dom"/>
</dbReference>
<sequence length="304" mass="32474">MTTYGLSLPQGSKADLRHDITTVAREAERLGYHSLWVYERVLFPLQPNDGMYGVPGLAWNDGYQFNAEPLTVLTAAAAVTQTVELGTCVLVAPLHQPLRLARTLATIDQLSGGRVVAGFGAGWSSDEYRSHGAEIRHRGRDLEATIDACRTLWGPNPVSYQDTRTVVDNALVSPKPVGTIPILVGGGSAPAALDRIARKADGWIPSGLPPEAIGQTWQHIRQLAEGHGRDAAALRLVPLIQVYVADHDIPGDRTPYQGSPAQLADDIAALTAVGADEVILYVVNGTTGTEIVDRAGALIEELPN</sequence>
<proteinExistence type="predicted"/>
<keyword evidence="3" id="KW-1185">Reference proteome</keyword>
<dbReference type="SUPFAM" id="SSF51679">
    <property type="entry name" value="Bacterial luciferase-like"/>
    <property type="match status" value="1"/>
</dbReference>